<keyword evidence="4" id="KW-1185">Reference proteome</keyword>
<sequence length="156" mass="15004">MKTYRIALPVLVACLALSACAGSDGGDSPAGTTTSPGQTGAPVNPSSGPTDPADPTAPGSAMPPAATPSGSQPTEWPPGGPGGKASPAPGGAVITGTVTSGVEPGCLLLGEYLLVGGPRDVIKAGAKLTVSGKVQPDLMTTCQQGTPFLVDSAKPA</sequence>
<feature type="region of interest" description="Disordered" evidence="1">
    <location>
        <begin position="23"/>
        <end position="97"/>
    </location>
</feature>
<evidence type="ECO:0000313" key="3">
    <source>
        <dbReference type="EMBL" id="WDZ86856.1"/>
    </source>
</evidence>
<evidence type="ECO:0000313" key="4">
    <source>
        <dbReference type="Proteomes" id="UP001219605"/>
    </source>
</evidence>
<organism evidence="3 4">
    <name type="scientific">Micromonospora cathayae</name>
    <dbReference type="NCBI Taxonomy" id="3028804"/>
    <lineage>
        <taxon>Bacteria</taxon>
        <taxon>Bacillati</taxon>
        <taxon>Actinomycetota</taxon>
        <taxon>Actinomycetes</taxon>
        <taxon>Micromonosporales</taxon>
        <taxon>Micromonosporaceae</taxon>
        <taxon>Micromonospora</taxon>
    </lineage>
</organism>
<reference evidence="3 4" key="1">
    <citation type="submission" date="2023-02" db="EMBL/GenBank/DDBJ databases">
        <authorList>
            <person name="Mo P."/>
        </authorList>
    </citation>
    <scope>NUCLEOTIDE SEQUENCE [LARGE SCALE GENOMIC DNA]</scope>
    <source>
        <strain evidence="3 4">HUAS 3</strain>
    </source>
</reference>
<proteinExistence type="predicted"/>
<evidence type="ECO:0000256" key="2">
    <source>
        <dbReference type="SAM" id="SignalP"/>
    </source>
</evidence>
<keyword evidence="2" id="KW-0732">Signal</keyword>
<accession>A0ABY7ZUX9</accession>
<feature type="signal peptide" evidence="2">
    <location>
        <begin position="1"/>
        <end position="21"/>
    </location>
</feature>
<dbReference type="EMBL" id="CP118615">
    <property type="protein sequence ID" value="WDZ86856.1"/>
    <property type="molecule type" value="Genomic_DNA"/>
</dbReference>
<protein>
    <recommendedName>
        <fullName evidence="5">Lipoprotein</fullName>
    </recommendedName>
</protein>
<name>A0ABY7ZUX9_9ACTN</name>
<dbReference type="Proteomes" id="UP001219605">
    <property type="component" value="Chromosome"/>
</dbReference>
<dbReference type="RefSeq" id="WP_275033722.1">
    <property type="nucleotide sequence ID" value="NZ_CP118615.1"/>
</dbReference>
<evidence type="ECO:0008006" key="5">
    <source>
        <dbReference type="Google" id="ProtNLM"/>
    </source>
</evidence>
<feature type="chain" id="PRO_5047116346" description="Lipoprotein" evidence="2">
    <location>
        <begin position="22"/>
        <end position="156"/>
    </location>
</feature>
<gene>
    <name evidence="3" type="ORF">PVK37_10885</name>
</gene>
<evidence type="ECO:0000256" key="1">
    <source>
        <dbReference type="SAM" id="MobiDB-lite"/>
    </source>
</evidence>
<dbReference type="PROSITE" id="PS51257">
    <property type="entry name" value="PROKAR_LIPOPROTEIN"/>
    <property type="match status" value="1"/>
</dbReference>